<keyword evidence="2" id="KW-0862">Zinc</keyword>
<keyword evidence="1 3" id="KW-0479">Metal-binding</keyword>
<organism evidence="5 6">
    <name type="scientific">Araneus ventricosus</name>
    <name type="common">Orbweaver spider</name>
    <name type="synonym">Epeira ventricosa</name>
    <dbReference type="NCBI Taxonomy" id="182803"/>
    <lineage>
        <taxon>Eukaryota</taxon>
        <taxon>Metazoa</taxon>
        <taxon>Ecdysozoa</taxon>
        <taxon>Arthropoda</taxon>
        <taxon>Chelicerata</taxon>
        <taxon>Arachnida</taxon>
        <taxon>Araneae</taxon>
        <taxon>Araneomorphae</taxon>
        <taxon>Entelegynae</taxon>
        <taxon>Araneoidea</taxon>
        <taxon>Araneidae</taxon>
        <taxon>Araneus</taxon>
    </lineage>
</organism>
<evidence type="ECO:0000256" key="2">
    <source>
        <dbReference type="ARBA" id="ARBA00022833"/>
    </source>
</evidence>
<comment type="caution">
    <text evidence="5">The sequence shown here is derived from an EMBL/GenBank/DDBJ whole genome shotgun (WGS) entry which is preliminary data.</text>
</comment>
<accession>A0A4Y2DQS7</accession>
<evidence type="ECO:0000256" key="1">
    <source>
        <dbReference type="ARBA" id="ARBA00022771"/>
    </source>
</evidence>
<dbReference type="InterPro" id="IPR013083">
    <property type="entry name" value="Znf_RING/FYVE/PHD"/>
</dbReference>
<keyword evidence="1 3" id="KW-0863">Zinc-finger</keyword>
<protein>
    <recommendedName>
        <fullName evidence="4">RING-type domain-containing protein</fullName>
    </recommendedName>
</protein>
<sequence length="112" mass="13655">MATVDRKLLCLYPHTRPVEKETCDRMFECSYRHTDDFHTADCKLKCGHFFHFECLRKWDRKRIPCPQCHERGKNPYLINRCDLDEKEKMDYMVDNCDCMLHYNLRSMRGWPS</sequence>
<dbReference type="GO" id="GO:0008270">
    <property type="term" value="F:zinc ion binding"/>
    <property type="evidence" value="ECO:0007669"/>
    <property type="project" value="UniProtKB-KW"/>
</dbReference>
<evidence type="ECO:0000313" key="6">
    <source>
        <dbReference type="Proteomes" id="UP000499080"/>
    </source>
</evidence>
<dbReference type="InterPro" id="IPR001841">
    <property type="entry name" value="Znf_RING"/>
</dbReference>
<gene>
    <name evidence="5" type="ORF">AVEN_23533_1</name>
</gene>
<proteinExistence type="predicted"/>
<evidence type="ECO:0000259" key="4">
    <source>
        <dbReference type="PROSITE" id="PS50089"/>
    </source>
</evidence>
<keyword evidence="6" id="KW-1185">Reference proteome</keyword>
<dbReference type="Proteomes" id="UP000499080">
    <property type="component" value="Unassembled WGS sequence"/>
</dbReference>
<name>A0A4Y2DQS7_ARAVE</name>
<dbReference type="SUPFAM" id="SSF57850">
    <property type="entry name" value="RING/U-box"/>
    <property type="match status" value="1"/>
</dbReference>
<reference evidence="5 6" key="1">
    <citation type="journal article" date="2019" name="Sci. Rep.">
        <title>Orb-weaving spider Araneus ventricosus genome elucidates the spidroin gene catalogue.</title>
        <authorList>
            <person name="Kono N."/>
            <person name="Nakamura H."/>
            <person name="Ohtoshi R."/>
            <person name="Moran D.A.P."/>
            <person name="Shinohara A."/>
            <person name="Yoshida Y."/>
            <person name="Fujiwara M."/>
            <person name="Mori M."/>
            <person name="Tomita M."/>
            <person name="Arakawa K."/>
        </authorList>
    </citation>
    <scope>NUCLEOTIDE SEQUENCE [LARGE SCALE GENOMIC DNA]</scope>
</reference>
<dbReference type="EMBL" id="BGPR01090188">
    <property type="protein sequence ID" value="GBM18376.1"/>
    <property type="molecule type" value="Genomic_DNA"/>
</dbReference>
<dbReference type="PROSITE" id="PS50089">
    <property type="entry name" value="ZF_RING_2"/>
    <property type="match status" value="1"/>
</dbReference>
<evidence type="ECO:0000313" key="5">
    <source>
        <dbReference type="EMBL" id="GBM18376.1"/>
    </source>
</evidence>
<dbReference type="Gene3D" id="3.30.40.10">
    <property type="entry name" value="Zinc/RING finger domain, C3HC4 (zinc finger)"/>
    <property type="match status" value="1"/>
</dbReference>
<dbReference type="AlphaFoldDB" id="A0A4Y2DQS7"/>
<feature type="domain" description="RING-type" evidence="4">
    <location>
        <begin position="29"/>
        <end position="69"/>
    </location>
</feature>
<evidence type="ECO:0000256" key="3">
    <source>
        <dbReference type="PROSITE-ProRule" id="PRU00175"/>
    </source>
</evidence>
<dbReference type="OrthoDB" id="8062037at2759"/>